<evidence type="ECO:0000259" key="3">
    <source>
        <dbReference type="PROSITE" id="PS51677"/>
    </source>
</evidence>
<dbReference type="PROSITE" id="PS51677">
    <property type="entry name" value="NODB"/>
    <property type="match status" value="1"/>
</dbReference>
<feature type="domain" description="NodB homology" evidence="3">
    <location>
        <begin position="68"/>
        <end position="244"/>
    </location>
</feature>
<accession>A0ABW8K7Z2</accession>
<name>A0ABW8K7Z2_9GAMM</name>
<evidence type="ECO:0000313" key="4">
    <source>
        <dbReference type="EMBL" id="MFK2919004.1"/>
    </source>
</evidence>
<dbReference type="PANTHER" id="PTHR34216:SF3">
    <property type="entry name" value="POLY-BETA-1,6-N-ACETYL-D-GLUCOSAMINE N-DEACETYLASE"/>
    <property type="match status" value="1"/>
</dbReference>
<comment type="subcellular location">
    <subcellularLocation>
        <location evidence="1">Secreted</location>
    </subcellularLocation>
</comment>
<organism evidence="4 5">
    <name type="scientific">Dyella koreensis</name>
    <dbReference type="NCBI Taxonomy" id="311235"/>
    <lineage>
        <taxon>Bacteria</taxon>
        <taxon>Pseudomonadati</taxon>
        <taxon>Pseudomonadota</taxon>
        <taxon>Gammaproteobacteria</taxon>
        <taxon>Lysobacterales</taxon>
        <taxon>Rhodanobacteraceae</taxon>
        <taxon>Dyella</taxon>
    </lineage>
</organism>
<dbReference type="EMBL" id="JADIKD010000012">
    <property type="protein sequence ID" value="MFK2919004.1"/>
    <property type="molecule type" value="Genomic_DNA"/>
</dbReference>
<dbReference type="CDD" id="cd10918">
    <property type="entry name" value="CE4_NodB_like_5s_6s"/>
    <property type="match status" value="1"/>
</dbReference>
<dbReference type="InterPro" id="IPR051398">
    <property type="entry name" value="Polysacch_Deacetylase"/>
</dbReference>
<reference evidence="4 5" key="1">
    <citation type="submission" date="2020-10" db="EMBL/GenBank/DDBJ databases">
        <title>Phylogeny of dyella-like bacteria.</title>
        <authorList>
            <person name="Fu J."/>
        </authorList>
    </citation>
    <scope>NUCLEOTIDE SEQUENCE [LARGE SCALE GENOMIC DNA]</scope>
    <source>
        <strain evidence="4 5">BB4</strain>
    </source>
</reference>
<dbReference type="Proteomes" id="UP001620408">
    <property type="component" value="Unassembled WGS sequence"/>
</dbReference>
<dbReference type="InterPro" id="IPR011330">
    <property type="entry name" value="Glyco_hydro/deAcase_b/a-brl"/>
</dbReference>
<keyword evidence="2" id="KW-0732">Signal</keyword>
<dbReference type="SUPFAM" id="SSF88713">
    <property type="entry name" value="Glycoside hydrolase/deacetylase"/>
    <property type="match status" value="1"/>
</dbReference>
<keyword evidence="5" id="KW-1185">Reference proteome</keyword>
<evidence type="ECO:0000313" key="5">
    <source>
        <dbReference type="Proteomes" id="UP001620408"/>
    </source>
</evidence>
<evidence type="ECO:0000256" key="1">
    <source>
        <dbReference type="ARBA" id="ARBA00004613"/>
    </source>
</evidence>
<comment type="caution">
    <text evidence="4">The sequence shown here is derived from an EMBL/GenBank/DDBJ whole genome shotgun (WGS) entry which is preliminary data.</text>
</comment>
<proteinExistence type="predicted"/>
<protein>
    <submittedName>
        <fullName evidence="4">Polysaccharide deacetylase family protein</fullName>
    </submittedName>
</protein>
<dbReference type="InterPro" id="IPR002509">
    <property type="entry name" value="NODB_dom"/>
</dbReference>
<dbReference type="Gene3D" id="3.20.20.370">
    <property type="entry name" value="Glycoside hydrolase/deacetylase"/>
    <property type="match status" value="1"/>
</dbReference>
<dbReference type="PANTHER" id="PTHR34216">
    <property type="match status" value="1"/>
</dbReference>
<dbReference type="Pfam" id="PF01522">
    <property type="entry name" value="Polysacc_deac_1"/>
    <property type="match status" value="1"/>
</dbReference>
<sequence>MVTVDRSPSPTYPILTYHHITPSPHRSDRSAISPTGFARHMWLLRRLGYVGLSLAMALPYLRGERVGRIAILTFDDSYVDTLEHALPVLLHRGFSATCYAVSRAIGQVKTWNVASAGSGLLLMSVDQLMWWHQAGMEIGAQTRSHARLTACTARQLRNEIAGGRQELQQRLGVAVSQFSYPFGEVNDRIAATVREAGFAAAVTARQGRAIVGGDLWQLPRLAVDQPALLPFAAKLLTHHEERRA</sequence>
<evidence type="ECO:0000256" key="2">
    <source>
        <dbReference type="ARBA" id="ARBA00022729"/>
    </source>
</evidence>
<gene>
    <name evidence="4" type="ORF">ISS97_17165</name>
</gene>